<organism evidence="1 2">
    <name type="scientific">Lacticaseibacillus paracasei</name>
    <name type="common">Lactobacillus paracasei</name>
    <dbReference type="NCBI Taxonomy" id="1597"/>
    <lineage>
        <taxon>Bacteria</taxon>
        <taxon>Bacillati</taxon>
        <taxon>Bacillota</taxon>
        <taxon>Bacilli</taxon>
        <taxon>Lactobacillales</taxon>
        <taxon>Lactobacillaceae</taxon>
        <taxon>Lacticaseibacillus</taxon>
    </lineage>
</organism>
<dbReference type="AlphaFoldDB" id="A0ABD6VYS0"/>
<evidence type="ECO:0000313" key="1">
    <source>
        <dbReference type="EMBL" id="POE41903.1"/>
    </source>
</evidence>
<dbReference type="Proteomes" id="UP000237433">
    <property type="component" value="Unassembled WGS sequence"/>
</dbReference>
<dbReference type="EMBL" id="LGIY01000018">
    <property type="protein sequence ID" value="POE41903.1"/>
    <property type="molecule type" value="Genomic_DNA"/>
</dbReference>
<comment type="caution">
    <text evidence="1">The sequence shown here is derived from an EMBL/GenBank/DDBJ whole genome shotgun (WGS) entry which is preliminary data.</text>
</comment>
<dbReference type="RefSeq" id="WP_016381980.1">
    <property type="nucleotide sequence ID" value="NZ_BDIT01000033.1"/>
</dbReference>
<proteinExistence type="predicted"/>
<accession>A0ABD6VYS0</accession>
<reference evidence="1 2" key="1">
    <citation type="journal article" date="2015" name="J. Am. Soc. Brew. Chem.">
        <title>Dissolved carbon dioxide selects for lactic acid bacteria able to grow in and spoil packaged beer.</title>
        <authorList>
            <person name="Bergsveinson J."/>
            <person name="Redekop A."/>
            <person name="Zoerb S."/>
            <person name="Ziola B."/>
        </authorList>
    </citation>
    <scope>NUCLEOTIDE SEQUENCE [LARGE SCALE GENOMIC DNA]</scope>
    <source>
        <strain evidence="1 2">CCC B1205</strain>
    </source>
</reference>
<evidence type="ECO:0000313" key="2">
    <source>
        <dbReference type="Proteomes" id="UP000237433"/>
    </source>
</evidence>
<protein>
    <submittedName>
        <fullName evidence="1">Uncharacterized protein</fullName>
    </submittedName>
</protein>
<name>A0ABD6VYS0_LACPA</name>
<sequence>MTMIKLDSGQKVKLTDLTEIYIGHDGQLKLEYWIDVMSLKTATVTITERDMFRIKAAAIKSNTVDVDTPANMRKKFDHFIREKEKDDEQ</sequence>
<gene>
    <name evidence="1" type="ORF">ACX51_10595</name>
</gene>